<keyword evidence="1" id="KW-0378">Hydrolase</keyword>
<dbReference type="Proteomes" id="UP000663829">
    <property type="component" value="Unassembled WGS sequence"/>
</dbReference>
<evidence type="ECO:0000259" key="6">
    <source>
        <dbReference type="Pfam" id="PF00326"/>
    </source>
</evidence>
<dbReference type="EMBL" id="CAJNOQ010017086">
    <property type="protein sequence ID" value="CAF1392790.1"/>
    <property type="molecule type" value="Genomic_DNA"/>
</dbReference>
<dbReference type="GO" id="GO:0006508">
    <property type="term" value="P:proteolysis"/>
    <property type="evidence" value="ECO:0007669"/>
    <property type="project" value="InterPro"/>
</dbReference>
<dbReference type="InterPro" id="IPR002471">
    <property type="entry name" value="Pept_S9_AS"/>
</dbReference>
<evidence type="ECO:0000256" key="1">
    <source>
        <dbReference type="ARBA" id="ARBA00022801"/>
    </source>
</evidence>
<keyword evidence="2" id="KW-0007">Acetylation</keyword>
<dbReference type="PROSITE" id="PS00708">
    <property type="entry name" value="PRO_ENDOPEP_SER"/>
    <property type="match status" value="1"/>
</dbReference>
<evidence type="ECO:0000313" key="8">
    <source>
        <dbReference type="EMBL" id="CAF4287201.1"/>
    </source>
</evidence>
<dbReference type="PANTHER" id="PTHR42776">
    <property type="entry name" value="SERINE PEPTIDASE S9 FAMILY MEMBER"/>
    <property type="match status" value="1"/>
</dbReference>
<dbReference type="Proteomes" id="UP000681722">
    <property type="component" value="Unassembled WGS sequence"/>
</dbReference>
<gene>
    <name evidence="7" type="ORF">GPM918_LOCUS32879</name>
    <name evidence="8" type="ORF">SRO942_LOCUS33552</name>
</gene>
<evidence type="ECO:0000313" key="7">
    <source>
        <dbReference type="EMBL" id="CAF1392790.1"/>
    </source>
</evidence>
<evidence type="ECO:0000256" key="2">
    <source>
        <dbReference type="ARBA" id="ARBA00022990"/>
    </source>
</evidence>
<dbReference type="SUPFAM" id="SSF82171">
    <property type="entry name" value="DPP6 N-terminal domain-like"/>
    <property type="match status" value="1"/>
</dbReference>
<reference evidence="7" key="1">
    <citation type="submission" date="2021-02" db="EMBL/GenBank/DDBJ databases">
        <authorList>
            <person name="Nowell W R."/>
        </authorList>
    </citation>
    <scope>NUCLEOTIDE SEQUENCE</scope>
</reference>
<feature type="domain" description="Peptidase S9 prolyl oligopeptidase catalytic" evidence="6">
    <location>
        <begin position="405"/>
        <end position="612"/>
    </location>
</feature>
<dbReference type="PANTHER" id="PTHR42776:SF27">
    <property type="entry name" value="DIPEPTIDYL PEPTIDASE FAMILY MEMBER 6"/>
    <property type="match status" value="1"/>
</dbReference>
<dbReference type="InterPro" id="IPR029058">
    <property type="entry name" value="AB_hydrolase_fold"/>
</dbReference>
<dbReference type="Gene3D" id="2.120.10.30">
    <property type="entry name" value="TolB, C-terminal domain"/>
    <property type="match status" value="1"/>
</dbReference>
<dbReference type="GO" id="GO:0004252">
    <property type="term" value="F:serine-type endopeptidase activity"/>
    <property type="evidence" value="ECO:0007669"/>
    <property type="project" value="InterPro"/>
</dbReference>
<organism evidence="7 9">
    <name type="scientific">Didymodactylos carnosus</name>
    <dbReference type="NCBI Taxonomy" id="1234261"/>
    <lineage>
        <taxon>Eukaryota</taxon>
        <taxon>Metazoa</taxon>
        <taxon>Spiralia</taxon>
        <taxon>Gnathifera</taxon>
        <taxon>Rotifera</taxon>
        <taxon>Eurotatoria</taxon>
        <taxon>Bdelloidea</taxon>
        <taxon>Philodinida</taxon>
        <taxon>Philodinidae</taxon>
        <taxon>Didymodactylos</taxon>
    </lineage>
</organism>
<comment type="caution">
    <text evidence="7">The sequence shown here is derived from an EMBL/GenBank/DDBJ whole genome shotgun (WGS) entry which is preliminary data.</text>
</comment>
<dbReference type="EMBL" id="CAJOBC010082495">
    <property type="protein sequence ID" value="CAF4287201.1"/>
    <property type="molecule type" value="Genomic_DNA"/>
</dbReference>
<sequence>MKIASITDEHAPWKQRYRLHKSRGRLARFNHQRGLVISNRTGIYQLYAWNVPDGKLRQLTQHSSGKGKGEISSDGRYIYYLNDTQGDEIGHFVRVDIDTGEQVDLTPDAEPYSVLGIQTDCIGKTICYLTADNEKGLQLFTQSVMTTTIDRPNLIYQTSNYTVNPVLSYSGELVVIETMDIKKGTGSKLLVFDTVNGGQHIGTLDDGIDVNVMPKQFAPLPNDARLLAKSNRNGVSRPLIWNVRTNERVDFVLDQLSIEGDVEPLDWSHNSNFILLLHIHNATFQLYCYCVIDENLKKLAEHPSGTIFDAQFGPNGSIFVEWENADTPRQVIALNGKSGALELVMLGSLKHEVPQSHPWRSITFPSSDGQLIQGWLILPNTTSNGPFPTIIEMHGGPLDVTSEKFDPETEAWLDHGFAHLSINYRGSMTFGRAFQHKIYSDIGHWEIEDVVAARTWLIEQSIAQSNAIFLTGWSYGGYLTLLALGKRPNLWAGGVAGIAIADWTMLYEDSAESLRGYATTLFGGTPREKPELYATASPITYVEQIIAPVLIIQASNDTRCPVRQMKHYEAKMSQFNKDFKIEWFDGGHALNNTEQSISHVERILYWAHCVLDKTTQKKI</sequence>
<dbReference type="Pfam" id="PF00326">
    <property type="entry name" value="Peptidase_S9"/>
    <property type="match status" value="1"/>
</dbReference>
<evidence type="ECO:0000256" key="3">
    <source>
        <dbReference type="ARBA" id="ARBA00032284"/>
    </source>
</evidence>
<dbReference type="Gene3D" id="3.40.50.1820">
    <property type="entry name" value="alpha/beta hydrolase"/>
    <property type="match status" value="1"/>
</dbReference>
<dbReference type="InterPro" id="IPR011042">
    <property type="entry name" value="6-blade_b-propeller_TolB-like"/>
</dbReference>
<evidence type="ECO:0000256" key="4">
    <source>
        <dbReference type="ARBA" id="ARBA00032596"/>
    </source>
</evidence>
<dbReference type="SUPFAM" id="SSF53474">
    <property type="entry name" value="alpha/beta-Hydrolases"/>
    <property type="match status" value="1"/>
</dbReference>
<keyword evidence="9" id="KW-1185">Reference proteome</keyword>
<protein>
    <recommendedName>
        <fullName evidence="4">Acyl-peptide hydrolase</fullName>
    </recommendedName>
    <alternativeName>
        <fullName evidence="3">Acylaminoacyl-peptidase</fullName>
    </alternativeName>
</protein>
<proteinExistence type="predicted"/>
<evidence type="ECO:0000256" key="5">
    <source>
        <dbReference type="ARBA" id="ARBA00045885"/>
    </source>
</evidence>
<dbReference type="InterPro" id="IPR001375">
    <property type="entry name" value="Peptidase_S9_cat"/>
</dbReference>
<dbReference type="AlphaFoldDB" id="A0A815KG18"/>
<accession>A0A815KG18</accession>
<comment type="function">
    <text evidence="5">This enzyme catalyzes the hydrolysis of the N-terminal peptide bond of an N-acetylated peptide to generate an N-acetylated amino acid and a peptide with a free N-terminus. It preferentially cleaves off Ac-Ala, Ac-Met and Ac-Ser. Also, involved in the degradation of oxidized and glycated proteins.</text>
</comment>
<dbReference type="OrthoDB" id="416344at2759"/>
<evidence type="ECO:0000313" key="9">
    <source>
        <dbReference type="Proteomes" id="UP000663829"/>
    </source>
</evidence>
<name>A0A815KG18_9BILA</name>